<dbReference type="EMBL" id="CP011125">
    <property type="protein sequence ID" value="AKF07902.1"/>
    <property type="molecule type" value="Genomic_DNA"/>
</dbReference>
<dbReference type="NCBIfam" id="TIGR00099">
    <property type="entry name" value="Cof-subfamily"/>
    <property type="match status" value="1"/>
</dbReference>
<organism evidence="1 2">
    <name type="scientific">Sandaracinus amylolyticus</name>
    <dbReference type="NCBI Taxonomy" id="927083"/>
    <lineage>
        <taxon>Bacteria</taxon>
        <taxon>Pseudomonadati</taxon>
        <taxon>Myxococcota</taxon>
        <taxon>Polyangia</taxon>
        <taxon>Polyangiales</taxon>
        <taxon>Sandaracinaceae</taxon>
        <taxon>Sandaracinus</taxon>
    </lineage>
</organism>
<dbReference type="Pfam" id="PF00702">
    <property type="entry name" value="Hydrolase"/>
    <property type="match status" value="1"/>
</dbReference>
<protein>
    <submittedName>
        <fullName evidence="1">HMP-PP hydrolase</fullName>
    </submittedName>
</protein>
<dbReference type="SUPFAM" id="SSF56784">
    <property type="entry name" value="HAD-like"/>
    <property type="match status" value="2"/>
</dbReference>
<dbReference type="PANTHER" id="PTHR10000">
    <property type="entry name" value="PHOSPHOSERINE PHOSPHATASE"/>
    <property type="match status" value="1"/>
</dbReference>
<dbReference type="SFLD" id="SFLDG01140">
    <property type="entry name" value="C2.B:_Phosphomannomutase_and_P"/>
    <property type="match status" value="1"/>
</dbReference>
<dbReference type="InterPro" id="IPR023214">
    <property type="entry name" value="HAD_sf"/>
</dbReference>
<dbReference type="InterPro" id="IPR006379">
    <property type="entry name" value="HAD-SF_hydro_IIB"/>
</dbReference>
<name>A0A0F6W5L6_9BACT</name>
<dbReference type="Proteomes" id="UP000034883">
    <property type="component" value="Chromosome"/>
</dbReference>
<reference evidence="1 2" key="1">
    <citation type="submission" date="2015-03" db="EMBL/GenBank/DDBJ databases">
        <title>Genome assembly of Sandaracinus amylolyticus DSM 53668.</title>
        <authorList>
            <person name="Sharma G."/>
            <person name="Subramanian S."/>
        </authorList>
    </citation>
    <scope>NUCLEOTIDE SEQUENCE [LARGE SCALE GENOMIC DNA]</scope>
    <source>
        <strain evidence="1 2">DSM 53668</strain>
    </source>
</reference>
<accession>A0A0F6W5L6</accession>
<keyword evidence="2" id="KW-1185">Reference proteome</keyword>
<dbReference type="Gene3D" id="3.30.1240.10">
    <property type="match status" value="1"/>
</dbReference>
<dbReference type="SFLD" id="SFLDS00003">
    <property type="entry name" value="Haloacid_Dehalogenase"/>
    <property type="match status" value="1"/>
</dbReference>
<proteinExistence type="predicted"/>
<dbReference type="InterPro" id="IPR000150">
    <property type="entry name" value="Cof"/>
</dbReference>
<dbReference type="OrthoDB" id="414934at2"/>
<keyword evidence="1" id="KW-0378">Hydrolase</keyword>
<evidence type="ECO:0000313" key="2">
    <source>
        <dbReference type="Proteomes" id="UP000034883"/>
    </source>
</evidence>
<evidence type="ECO:0000313" key="1">
    <source>
        <dbReference type="EMBL" id="AKF07902.1"/>
    </source>
</evidence>
<dbReference type="NCBIfam" id="TIGR01509">
    <property type="entry name" value="HAD-SF-IA-v3"/>
    <property type="match status" value="1"/>
</dbReference>
<sequence length="417" mass="44179">MAGDIALVLADVDGTLVTSSKELTSRTLDAARRLRERGIELAITSGRPPRGLAMLVEPLGLVAPIAGFNGGLIVEPDLRTVIEQRTIPLAVSVEVVELLLRAGLDVWIYRGDEWFVRDRSAPHVAHEEATVRFAPTVIADPGAVLEGAVKIVGVGDDHAHLARCEAALREHVAGHASAARSQPYYLDVTHPDANKGMVARDLARRLHVPLSRMAAIGDMPTDVLMFAVTGTSIAMGNATPEVQRCAHFVTSSNDDEGFARAIERYVVPSTVELGVPSSVRALVFDLDGAIATYEGSVRYLRAAREARLATALVSSSERCREVLASAGIEELFDVCIDAAEQRLSSKPAPDALLAAARALAVDPSRTAVFEDGLAGVEAARAGHFGYVVAVDRAGRAAALRSHGADVVIEDLSALLDA</sequence>
<dbReference type="GO" id="GO:0000287">
    <property type="term" value="F:magnesium ion binding"/>
    <property type="evidence" value="ECO:0007669"/>
    <property type="project" value="TreeGrafter"/>
</dbReference>
<dbReference type="PROSITE" id="PS01228">
    <property type="entry name" value="COF_1"/>
    <property type="match status" value="1"/>
</dbReference>
<dbReference type="KEGG" id="samy:DB32_005051"/>
<dbReference type="CDD" id="cd07516">
    <property type="entry name" value="HAD_Pase"/>
    <property type="match status" value="1"/>
</dbReference>
<dbReference type="GO" id="GO:0016791">
    <property type="term" value="F:phosphatase activity"/>
    <property type="evidence" value="ECO:0007669"/>
    <property type="project" value="TreeGrafter"/>
</dbReference>
<dbReference type="PANTHER" id="PTHR10000:SF8">
    <property type="entry name" value="HAD SUPERFAMILY HYDROLASE-LIKE, TYPE 3"/>
    <property type="match status" value="1"/>
</dbReference>
<dbReference type="AlphaFoldDB" id="A0A0F6W5L6"/>
<dbReference type="STRING" id="927083.DB32_005051"/>
<gene>
    <name evidence="1" type="ORF">DB32_005051</name>
</gene>
<dbReference type="RefSeq" id="WP_075097615.1">
    <property type="nucleotide sequence ID" value="NZ_CP011125.1"/>
</dbReference>
<dbReference type="NCBIfam" id="TIGR01484">
    <property type="entry name" value="HAD-SF-IIB"/>
    <property type="match status" value="1"/>
</dbReference>
<dbReference type="Gene3D" id="3.40.50.1000">
    <property type="entry name" value="HAD superfamily/HAD-like"/>
    <property type="match status" value="2"/>
</dbReference>
<dbReference type="InterPro" id="IPR036412">
    <property type="entry name" value="HAD-like_sf"/>
</dbReference>
<dbReference type="GO" id="GO:0005829">
    <property type="term" value="C:cytosol"/>
    <property type="evidence" value="ECO:0007669"/>
    <property type="project" value="TreeGrafter"/>
</dbReference>
<dbReference type="Pfam" id="PF08282">
    <property type="entry name" value="Hydrolase_3"/>
    <property type="match status" value="1"/>
</dbReference>
<dbReference type="InterPro" id="IPR006439">
    <property type="entry name" value="HAD-SF_hydro_IA"/>
</dbReference>